<dbReference type="AlphaFoldDB" id="A0A517QB06"/>
<organism evidence="3 4">
    <name type="scientific">Gimesia panareensis</name>
    <dbReference type="NCBI Taxonomy" id="2527978"/>
    <lineage>
        <taxon>Bacteria</taxon>
        <taxon>Pseudomonadati</taxon>
        <taxon>Planctomycetota</taxon>
        <taxon>Planctomycetia</taxon>
        <taxon>Planctomycetales</taxon>
        <taxon>Planctomycetaceae</taxon>
        <taxon>Gimesia</taxon>
    </lineage>
</organism>
<dbReference type="Proteomes" id="UP000315647">
    <property type="component" value="Chromosome"/>
</dbReference>
<dbReference type="PRINTS" id="PR01590">
    <property type="entry name" value="HTHFIS"/>
</dbReference>
<keyword evidence="4" id="KW-1185">Reference proteome</keyword>
<dbReference type="GO" id="GO:0043565">
    <property type="term" value="F:sequence-specific DNA binding"/>
    <property type="evidence" value="ECO:0007669"/>
    <property type="project" value="InterPro"/>
</dbReference>
<accession>A0A517QB06</accession>
<dbReference type="RefSeq" id="WP_197997303.1">
    <property type="nucleotide sequence ID" value="NZ_CP037421.1"/>
</dbReference>
<dbReference type="Gene3D" id="1.10.10.60">
    <property type="entry name" value="Homeodomain-like"/>
    <property type="match status" value="1"/>
</dbReference>
<dbReference type="InterPro" id="IPR009057">
    <property type="entry name" value="Homeodomain-like_sf"/>
</dbReference>
<keyword evidence="3" id="KW-0238">DNA-binding</keyword>
<dbReference type="EMBL" id="CP037421">
    <property type="protein sequence ID" value="QDT28808.1"/>
    <property type="molecule type" value="Genomic_DNA"/>
</dbReference>
<proteinExistence type="predicted"/>
<feature type="region of interest" description="Disordered" evidence="1">
    <location>
        <begin position="122"/>
        <end position="152"/>
    </location>
</feature>
<feature type="compositionally biased region" description="Acidic residues" evidence="1">
    <location>
        <begin position="136"/>
        <end position="146"/>
    </location>
</feature>
<evidence type="ECO:0000259" key="2">
    <source>
        <dbReference type="Pfam" id="PF02954"/>
    </source>
</evidence>
<gene>
    <name evidence="3" type="ORF">Enr10x_41540</name>
</gene>
<dbReference type="InterPro" id="IPR002197">
    <property type="entry name" value="HTH_Fis"/>
</dbReference>
<sequence>MSNDQLMLVIGRLKRDSDVTRWISELEFCQISYCRPSEVACCLERMRVSSHDEFVSLSALPQKMDAEESASEEIEIPAGTSLEDLERTAIEQTLKRYQGNRTRSARSLGVSVRTLQRKLKAWGVTADHRSNSNAADETESDVEESEATSPVR</sequence>
<evidence type="ECO:0000313" key="4">
    <source>
        <dbReference type="Proteomes" id="UP000315647"/>
    </source>
</evidence>
<dbReference type="Pfam" id="PF02954">
    <property type="entry name" value="HTH_8"/>
    <property type="match status" value="1"/>
</dbReference>
<name>A0A517QB06_9PLAN</name>
<reference evidence="3 4" key="1">
    <citation type="submission" date="2019-03" db="EMBL/GenBank/DDBJ databases">
        <title>Deep-cultivation of Planctomycetes and their phenomic and genomic characterization uncovers novel biology.</title>
        <authorList>
            <person name="Wiegand S."/>
            <person name="Jogler M."/>
            <person name="Boedeker C."/>
            <person name="Pinto D."/>
            <person name="Vollmers J."/>
            <person name="Rivas-Marin E."/>
            <person name="Kohn T."/>
            <person name="Peeters S.H."/>
            <person name="Heuer A."/>
            <person name="Rast P."/>
            <person name="Oberbeckmann S."/>
            <person name="Bunk B."/>
            <person name="Jeske O."/>
            <person name="Meyerdierks A."/>
            <person name="Storesund J.E."/>
            <person name="Kallscheuer N."/>
            <person name="Luecker S."/>
            <person name="Lage O.M."/>
            <person name="Pohl T."/>
            <person name="Merkel B.J."/>
            <person name="Hornburger P."/>
            <person name="Mueller R.-W."/>
            <person name="Bruemmer F."/>
            <person name="Labrenz M."/>
            <person name="Spormann A.M."/>
            <person name="Op den Camp H."/>
            <person name="Overmann J."/>
            <person name="Amann R."/>
            <person name="Jetten M.S.M."/>
            <person name="Mascher T."/>
            <person name="Medema M.H."/>
            <person name="Devos D.P."/>
            <person name="Kaster A.-K."/>
            <person name="Ovreas L."/>
            <person name="Rohde M."/>
            <person name="Galperin M.Y."/>
            <person name="Jogler C."/>
        </authorList>
    </citation>
    <scope>NUCLEOTIDE SEQUENCE [LARGE SCALE GENOMIC DNA]</scope>
    <source>
        <strain evidence="3 4">Enr10</strain>
    </source>
</reference>
<dbReference type="SUPFAM" id="SSF46689">
    <property type="entry name" value="Homeodomain-like"/>
    <property type="match status" value="1"/>
</dbReference>
<feature type="domain" description="DNA binding HTH" evidence="2">
    <location>
        <begin position="81"/>
        <end position="122"/>
    </location>
</feature>
<evidence type="ECO:0000313" key="3">
    <source>
        <dbReference type="EMBL" id="QDT28808.1"/>
    </source>
</evidence>
<protein>
    <submittedName>
        <fullName evidence="3">DNA-binding transcriptional regulator DhaR</fullName>
    </submittedName>
</protein>
<evidence type="ECO:0000256" key="1">
    <source>
        <dbReference type="SAM" id="MobiDB-lite"/>
    </source>
</evidence>